<protein>
    <submittedName>
        <fullName evidence="1">Uncharacterized protein</fullName>
    </submittedName>
</protein>
<keyword evidence="2" id="KW-1185">Reference proteome</keyword>
<gene>
    <name evidence="1" type="ORF">MA16_Dca029256</name>
</gene>
<reference evidence="1 2" key="1">
    <citation type="journal article" date="2016" name="Sci. Rep.">
        <title>The Dendrobium catenatum Lindl. genome sequence provides insights into polysaccharide synthase, floral development and adaptive evolution.</title>
        <authorList>
            <person name="Zhang G.Q."/>
            <person name="Xu Q."/>
            <person name="Bian C."/>
            <person name="Tsai W.C."/>
            <person name="Yeh C.M."/>
            <person name="Liu K.W."/>
            <person name="Yoshida K."/>
            <person name="Zhang L.S."/>
            <person name="Chang S.B."/>
            <person name="Chen F."/>
            <person name="Shi Y."/>
            <person name="Su Y.Y."/>
            <person name="Zhang Y.Q."/>
            <person name="Chen L.J."/>
            <person name="Yin Y."/>
            <person name="Lin M."/>
            <person name="Huang H."/>
            <person name="Deng H."/>
            <person name="Wang Z.W."/>
            <person name="Zhu S.L."/>
            <person name="Zhao X."/>
            <person name="Deng C."/>
            <person name="Niu S.C."/>
            <person name="Huang J."/>
            <person name="Wang M."/>
            <person name="Liu G.H."/>
            <person name="Yang H.J."/>
            <person name="Xiao X.J."/>
            <person name="Hsiao Y.Y."/>
            <person name="Wu W.L."/>
            <person name="Chen Y.Y."/>
            <person name="Mitsuda N."/>
            <person name="Ohme-Takagi M."/>
            <person name="Luo Y.B."/>
            <person name="Van de Peer Y."/>
            <person name="Liu Z.J."/>
        </authorList>
    </citation>
    <scope>NUCLEOTIDE SEQUENCE [LARGE SCALE GENOMIC DNA]</scope>
    <source>
        <tissue evidence="1">The whole plant</tissue>
    </source>
</reference>
<dbReference type="AlphaFoldDB" id="A0A2I0VAL7"/>
<proteinExistence type="predicted"/>
<organism evidence="1 2">
    <name type="scientific">Dendrobium catenatum</name>
    <dbReference type="NCBI Taxonomy" id="906689"/>
    <lineage>
        <taxon>Eukaryota</taxon>
        <taxon>Viridiplantae</taxon>
        <taxon>Streptophyta</taxon>
        <taxon>Embryophyta</taxon>
        <taxon>Tracheophyta</taxon>
        <taxon>Spermatophyta</taxon>
        <taxon>Magnoliopsida</taxon>
        <taxon>Liliopsida</taxon>
        <taxon>Asparagales</taxon>
        <taxon>Orchidaceae</taxon>
        <taxon>Epidendroideae</taxon>
        <taxon>Malaxideae</taxon>
        <taxon>Dendrobiinae</taxon>
        <taxon>Dendrobium</taxon>
    </lineage>
</organism>
<evidence type="ECO:0000313" key="1">
    <source>
        <dbReference type="EMBL" id="PKU60452.1"/>
    </source>
</evidence>
<evidence type="ECO:0000313" key="2">
    <source>
        <dbReference type="Proteomes" id="UP000233837"/>
    </source>
</evidence>
<dbReference type="Proteomes" id="UP000233837">
    <property type="component" value="Unassembled WGS sequence"/>
</dbReference>
<name>A0A2I0VAL7_9ASPA</name>
<reference evidence="1 2" key="2">
    <citation type="journal article" date="2017" name="Nature">
        <title>The Apostasia genome and the evolution of orchids.</title>
        <authorList>
            <person name="Zhang G.Q."/>
            <person name="Liu K.W."/>
            <person name="Li Z."/>
            <person name="Lohaus R."/>
            <person name="Hsiao Y.Y."/>
            <person name="Niu S.C."/>
            <person name="Wang J.Y."/>
            <person name="Lin Y.C."/>
            <person name="Xu Q."/>
            <person name="Chen L.J."/>
            <person name="Yoshida K."/>
            <person name="Fujiwara S."/>
            <person name="Wang Z.W."/>
            <person name="Zhang Y.Q."/>
            <person name="Mitsuda N."/>
            <person name="Wang M."/>
            <person name="Liu G.H."/>
            <person name="Pecoraro L."/>
            <person name="Huang H.X."/>
            <person name="Xiao X.J."/>
            <person name="Lin M."/>
            <person name="Wu X.Y."/>
            <person name="Wu W.L."/>
            <person name="Chen Y.Y."/>
            <person name="Chang S.B."/>
            <person name="Sakamoto S."/>
            <person name="Ohme-Takagi M."/>
            <person name="Yagi M."/>
            <person name="Zeng S.J."/>
            <person name="Shen C.Y."/>
            <person name="Yeh C.M."/>
            <person name="Luo Y.B."/>
            <person name="Tsai W.C."/>
            <person name="Van de Peer Y."/>
            <person name="Liu Z.J."/>
        </authorList>
    </citation>
    <scope>NUCLEOTIDE SEQUENCE [LARGE SCALE GENOMIC DNA]</scope>
    <source>
        <tissue evidence="1">The whole plant</tissue>
    </source>
</reference>
<dbReference type="EMBL" id="KZ505112">
    <property type="protein sequence ID" value="PKU60452.1"/>
    <property type="molecule type" value="Genomic_DNA"/>
</dbReference>
<sequence length="49" mass="5768">MAQSQLPRFSQEQVRGHCGVQEGGTPQYFQRLHRDASRCQNLQRKRHCN</sequence>
<accession>A0A2I0VAL7</accession>